<feature type="compositionally biased region" description="Low complexity" evidence="1">
    <location>
        <begin position="193"/>
        <end position="218"/>
    </location>
</feature>
<evidence type="ECO:0000313" key="2">
    <source>
        <dbReference type="EMBL" id="RWA04607.1"/>
    </source>
</evidence>
<dbReference type="AlphaFoldDB" id="A0A439CR22"/>
<evidence type="ECO:0000256" key="1">
    <source>
        <dbReference type="SAM" id="MobiDB-lite"/>
    </source>
</evidence>
<feature type="compositionally biased region" description="Basic and acidic residues" evidence="1">
    <location>
        <begin position="53"/>
        <end position="62"/>
    </location>
</feature>
<evidence type="ECO:0000313" key="3">
    <source>
        <dbReference type="Proteomes" id="UP000286045"/>
    </source>
</evidence>
<proteinExistence type="predicted"/>
<name>A0A439CR22_9PEZI</name>
<feature type="region of interest" description="Disordered" evidence="1">
    <location>
        <begin position="1"/>
        <end position="68"/>
    </location>
</feature>
<dbReference type="Pfam" id="PF12855">
    <property type="entry name" value="Ecl1"/>
    <property type="match status" value="1"/>
</dbReference>
<sequence>MHHNRRKSGHASTNSSMTDIRKAGSTTDASRSRRPQTLTRKSTPQSLQKLGKSPRDREREWEEQQWSEDEGQSFPQYWYAPTPFVFFSAYVPLPFVLPEFRMKVASLGATYDTTASSPHQKEPMHIEAPRVMTCEKQFIAQDERFLYCSEACRRHDQNATTSSHSSVRTYGSYSNGSLPFHASGNPEPRDIIPRASPSRPSSNYFSPPTTPTSSQYTSAVSALRSLSLRPPSPPSPVSMNASIWPFTRSAVTSPSSSYTQPHNVYSSTYDGGYQSSTYTYTGSGSGMVTSDRPLPMRNPPAYSRPKSIELVTPMISRY</sequence>
<dbReference type="Proteomes" id="UP000286045">
    <property type="component" value="Unassembled WGS sequence"/>
</dbReference>
<feature type="compositionally biased region" description="Polar residues" evidence="1">
    <location>
        <begin position="10"/>
        <end position="48"/>
    </location>
</feature>
<keyword evidence="3" id="KW-1185">Reference proteome</keyword>
<dbReference type="EMBL" id="RYZI01000542">
    <property type="protein sequence ID" value="RWA04607.1"/>
    <property type="molecule type" value="Genomic_DNA"/>
</dbReference>
<dbReference type="InterPro" id="IPR024368">
    <property type="entry name" value="Ecl1/2/3"/>
</dbReference>
<feature type="region of interest" description="Disordered" evidence="1">
    <location>
        <begin position="178"/>
        <end position="218"/>
    </location>
</feature>
<protein>
    <submittedName>
        <fullName evidence="2">Uncharacterized protein</fullName>
    </submittedName>
</protein>
<organism evidence="2 3">
    <name type="scientific">Xylaria grammica</name>
    <dbReference type="NCBI Taxonomy" id="363999"/>
    <lineage>
        <taxon>Eukaryota</taxon>
        <taxon>Fungi</taxon>
        <taxon>Dikarya</taxon>
        <taxon>Ascomycota</taxon>
        <taxon>Pezizomycotina</taxon>
        <taxon>Sordariomycetes</taxon>
        <taxon>Xylariomycetidae</taxon>
        <taxon>Xylariales</taxon>
        <taxon>Xylariaceae</taxon>
        <taxon>Xylaria</taxon>
    </lineage>
</organism>
<accession>A0A439CR22</accession>
<gene>
    <name evidence="2" type="ORF">EKO27_g10500</name>
</gene>
<comment type="caution">
    <text evidence="2">The sequence shown here is derived from an EMBL/GenBank/DDBJ whole genome shotgun (WGS) entry which is preliminary data.</text>
</comment>
<dbReference type="STRING" id="363999.A0A439CR22"/>
<reference evidence="2 3" key="1">
    <citation type="submission" date="2018-12" db="EMBL/GenBank/DDBJ databases">
        <title>Draft genome sequence of Xylaria grammica IHI A82.</title>
        <authorList>
            <person name="Buettner E."/>
            <person name="Kellner H."/>
        </authorList>
    </citation>
    <scope>NUCLEOTIDE SEQUENCE [LARGE SCALE GENOMIC DNA]</scope>
    <source>
        <strain evidence="2 3">IHI A82</strain>
    </source>
</reference>